<dbReference type="Pfam" id="PF07859">
    <property type="entry name" value="Abhydrolase_3"/>
    <property type="match status" value="1"/>
</dbReference>
<name>A0A3E0WD59_9MICO</name>
<proteinExistence type="predicted"/>
<organism evidence="3 4">
    <name type="scientific">Subtercola boreus</name>
    <dbReference type="NCBI Taxonomy" id="120213"/>
    <lineage>
        <taxon>Bacteria</taxon>
        <taxon>Bacillati</taxon>
        <taxon>Actinomycetota</taxon>
        <taxon>Actinomycetes</taxon>
        <taxon>Micrococcales</taxon>
        <taxon>Microbacteriaceae</taxon>
        <taxon>Subtercola</taxon>
    </lineage>
</organism>
<dbReference type="AlphaFoldDB" id="A0A3E0WD59"/>
<protein>
    <recommendedName>
        <fullName evidence="2">Alpha/beta hydrolase fold-3 domain-containing protein</fullName>
    </recommendedName>
</protein>
<gene>
    <name evidence="3" type="ORF">B7R25_09460</name>
</gene>
<dbReference type="InterPro" id="IPR013094">
    <property type="entry name" value="AB_hydrolase_3"/>
</dbReference>
<evidence type="ECO:0000256" key="1">
    <source>
        <dbReference type="SAM" id="MobiDB-lite"/>
    </source>
</evidence>
<reference evidence="3 4" key="1">
    <citation type="submission" date="2017-04" db="EMBL/GenBank/DDBJ databases">
        <title>Comparative genome analysis of Subtercola boreus.</title>
        <authorList>
            <person name="Cho Y.-J."/>
            <person name="Cho A."/>
            <person name="Kim O.-S."/>
            <person name="Lee J.-I."/>
        </authorList>
    </citation>
    <scope>NUCLEOTIDE SEQUENCE [LARGE SCALE GENOMIC DNA]</scope>
    <source>
        <strain evidence="3 4">P28004</strain>
    </source>
</reference>
<accession>A0A3E0WD59</accession>
<comment type="caution">
    <text evidence="3">The sequence shown here is derived from an EMBL/GenBank/DDBJ whole genome shotgun (WGS) entry which is preliminary data.</text>
</comment>
<evidence type="ECO:0000259" key="2">
    <source>
        <dbReference type="Pfam" id="PF07859"/>
    </source>
</evidence>
<dbReference type="SUPFAM" id="SSF53474">
    <property type="entry name" value="alpha/beta-Hydrolases"/>
    <property type="match status" value="1"/>
</dbReference>
<dbReference type="OrthoDB" id="5114328at2"/>
<sequence>MSADAAQATEPGRGSTAAWVIEHVPVARGFYAGKRAAGVAVQEQTLSAPLGSVRLRLFSRAADSVSLVVVFPDEKSIAARGRKSGEWLASSLAKRLPLTACLVHIPTTMVDDREAAYEALMQAIAETGATKVAVLGVGTGGALAARTAMKARDVGTPPLARNVLIAPDFQLIAGPPATDEALHTSLVARLSELPATLLQQYGERTASRLDPSQDLTERCANRESPCAP</sequence>
<feature type="region of interest" description="Disordered" evidence="1">
    <location>
        <begin position="207"/>
        <end position="228"/>
    </location>
</feature>
<dbReference type="Gene3D" id="3.40.50.1820">
    <property type="entry name" value="alpha/beta hydrolase"/>
    <property type="match status" value="1"/>
</dbReference>
<evidence type="ECO:0000313" key="3">
    <source>
        <dbReference type="EMBL" id="RFA26958.1"/>
    </source>
</evidence>
<feature type="domain" description="Alpha/beta hydrolase fold-3" evidence="2">
    <location>
        <begin position="109"/>
        <end position="172"/>
    </location>
</feature>
<dbReference type="Proteomes" id="UP000257080">
    <property type="component" value="Unassembled WGS sequence"/>
</dbReference>
<dbReference type="EMBL" id="NBXE01000022">
    <property type="protein sequence ID" value="RFA26958.1"/>
    <property type="molecule type" value="Genomic_DNA"/>
</dbReference>
<dbReference type="RefSeq" id="WP_116418717.1">
    <property type="nucleotide sequence ID" value="NZ_NBXC01000017.1"/>
</dbReference>
<evidence type="ECO:0000313" key="4">
    <source>
        <dbReference type="Proteomes" id="UP000257080"/>
    </source>
</evidence>
<dbReference type="InterPro" id="IPR029058">
    <property type="entry name" value="AB_hydrolase_fold"/>
</dbReference>
<dbReference type="GO" id="GO:0016787">
    <property type="term" value="F:hydrolase activity"/>
    <property type="evidence" value="ECO:0007669"/>
    <property type="project" value="InterPro"/>
</dbReference>